<feature type="transmembrane region" description="Helical" evidence="1">
    <location>
        <begin position="59"/>
        <end position="77"/>
    </location>
</feature>
<evidence type="ECO:0000313" key="2">
    <source>
        <dbReference type="EMBL" id="SHI14467.1"/>
    </source>
</evidence>
<dbReference type="Proteomes" id="UP000184268">
    <property type="component" value="Unassembled WGS sequence"/>
</dbReference>
<reference evidence="3" key="1">
    <citation type="submission" date="2016-11" db="EMBL/GenBank/DDBJ databases">
        <authorList>
            <person name="Varghese N."/>
            <person name="Submissions S."/>
        </authorList>
    </citation>
    <scope>NUCLEOTIDE SEQUENCE [LARGE SCALE GENOMIC DNA]</scope>
    <source>
        <strain evidence="3">DSM 16917</strain>
    </source>
</reference>
<feature type="transmembrane region" description="Helical" evidence="1">
    <location>
        <begin position="83"/>
        <end position="103"/>
    </location>
</feature>
<name>A0A1M5YQS8_9GAMM</name>
<keyword evidence="1" id="KW-0472">Membrane</keyword>
<feature type="transmembrane region" description="Helical" evidence="1">
    <location>
        <begin position="32"/>
        <end position="52"/>
    </location>
</feature>
<keyword evidence="3" id="KW-1185">Reference proteome</keyword>
<sequence length="128" mass="13950">MLMQLTVFLAVALLLSLAPVYLGVRVLRIGNPALWAAILGIAAALALQDLALRFIETDTMAWSAAILGGGIAFSLMLDCPIWKAILVCVLLLVMQALVTHFLLDGVAPYEELSRLVEGTQKELWPQYQ</sequence>
<protein>
    <submittedName>
        <fullName evidence="2">Uncharacterized protein</fullName>
    </submittedName>
</protein>
<dbReference type="EMBL" id="FQXG01000008">
    <property type="protein sequence ID" value="SHI14467.1"/>
    <property type="molecule type" value="Genomic_DNA"/>
</dbReference>
<evidence type="ECO:0000313" key="3">
    <source>
        <dbReference type="Proteomes" id="UP000184268"/>
    </source>
</evidence>
<dbReference type="AlphaFoldDB" id="A0A1M5YQS8"/>
<keyword evidence="1" id="KW-0812">Transmembrane</keyword>
<keyword evidence="1" id="KW-1133">Transmembrane helix</keyword>
<gene>
    <name evidence="2" type="ORF">SAMN02745129_4317</name>
</gene>
<dbReference type="STRING" id="299255.SAMN02745129_4317"/>
<proteinExistence type="predicted"/>
<dbReference type="RefSeq" id="WP_067660273.1">
    <property type="nucleotide sequence ID" value="NZ_FQXG01000008.1"/>
</dbReference>
<organism evidence="2 3">
    <name type="scientific">Ferrimonas marina</name>
    <dbReference type="NCBI Taxonomy" id="299255"/>
    <lineage>
        <taxon>Bacteria</taxon>
        <taxon>Pseudomonadati</taxon>
        <taxon>Pseudomonadota</taxon>
        <taxon>Gammaproteobacteria</taxon>
        <taxon>Alteromonadales</taxon>
        <taxon>Ferrimonadaceae</taxon>
        <taxon>Ferrimonas</taxon>
    </lineage>
</organism>
<dbReference type="OrthoDB" id="6402542at2"/>
<accession>A0A1M5YQS8</accession>
<evidence type="ECO:0000256" key="1">
    <source>
        <dbReference type="SAM" id="Phobius"/>
    </source>
</evidence>